<feature type="transmembrane region" description="Helical" evidence="4">
    <location>
        <begin position="147"/>
        <end position="171"/>
    </location>
</feature>
<dbReference type="CDD" id="cd17355">
    <property type="entry name" value="MFS_YcxA_like"/>
    <property type="match status" value="1"/>
</dbReference>
<dbReference type="InterPro" id="IPR036259">
    <property type="entry name" value="MFS_trans_sf"/>
</dbReference>
<dbReference type="Pfam" id="PF07690">
    <property type="entry name" value="MFS_1"/>
    <property type="match status" value="1"/>
</dbReference>
<feature type="transmembrane region" description="Helical" evidence="4">
    <location>
        <begin position="177"/>
        <end position="196"/>
    </location>
</feature>
<accession>A0A2N8KKV7</accession>
<dbReference type="Proteomes" id="UP000235994">
    <property type="component" value="Unassembled WGS sequence"/>
</dbReference>
<feature type="transmembrane region" description="Helical" evidence="4">
    <location>
        <begin position="308"/>
        <end position="325"/>
    </location>
</feature>
<keyword evidence="3 4" id="KW-0472">Membrane</keyword>
<dbReference type="GO" id="GO:0022857">
    <property type="term" value="F:transmembrane transporter activity"/>
    <property type="evidence" value="ECO:0007669"/>
    <property type="project" value="InterPro"/>
</dbReference>
<reference evidence="6 7" key="1">
    <citation type="submission" date="2018-01" db="EMBL/GenBank/DDBJ databases">
        <title>The draft genome of an aniline degradation strain ANB-1.</title>
        <authorList>
            <person name="Zhang L."/>
            <person name="Jiang J."/>
        </authorList>
    </citation>
    <scope>NUCLEOTIDE SEQUENCE [LARGE SCALE GENOMIC DNA]</scope>
    <source>
        <strain evidence="6 7">ANB-1</strain>
    </source>
</reference>
<sequence length="428" mass="45134">MSIAQPPMPFRRVGQKYAFVVVAVIFLSLLVSAGLRSSPGVLLVPLEEAFGWSRSTISFAAAMGIFLYGLVGPFAAAAMERFGPRRVLIGALALMSASSAASAFMTQPWHLLMTWGVFSGIGSGAVAVVLGATVVNRWFTRHRGVMMGLLTASTATGTLVFLPVLAALASSGDWTRVVWAVAAAAAALVPLAWWLVPDSPASVGLTPYGSDPHAAPVAPAPRPGLLATTFGVLARAARTRTFWFLFATFFVCGFTTNGLVGTHLIALCGDHGMPEVQAAGLLALMGVFDLIGTTASGWLTDRYDPRKLLFVYYGLRGLSLIYLPYSDFSFYSLSIFAIFFGLDWIATVPPTLRLTTEAFGERDAAIVFGWIVAGHQLGAASAAWMAGALRAAQGSYLMAFVISGATGLIAAVIALMIGRRRQAAAQPA</sequence>
<evidence type="ECO:0000256" key="1">
    <source>
        <dbReference type="ARBA" id="ARBA00022692"/>
    </source>
</evidence>
<gene>
    <name evidence="6" type="ORF">C1I89_07465</name>
</gene>
<keyword evidence="1 4" id="KW-0812">Transmembrane</keyword>
<feature type="transmembrane region" description="Helical" evidence="4">
    <location>
        <begin position="278"/>
        <end position="299"/>
    </location>
</feature>
<dbReference type="PANTHER" id="PTHR11360">
    <property type="entry name" value="MONOCARBOXYLATE TRANSPORTER"/>
    <property type="match status" value="1"/>
</dbReference>
<feature type="transmembrane region" description="Helical" evidence="4">
    <location>
        <begin position="364"/>
        <end position="384"/>
    </location>
</feature>
<evidence type="ECO:0000259" key="5">
    <source>
        <dbReference type="PROSITE" id="PS50850"/>
    </source>
</evidence>
<keyword evidence="7" id="KW-1185">Reference proteome</keyword>
<evidence type="ECO:0000313" key="7">
    <source>
        <dbReference type="Proteomes" id="UP000235994"/>
    </source>
</evidence>
<dbReference type="RefSeq" id="WP_102772154.1">
    <property type="nucleotide sequence ID" value="NZ_POQS01000002.1"/>
</dbReference>
<organism evidence="6 7">
    <name type="scientific">Achromobacter pulmonis</name>
    <dbReference type="NCBI Taxonomy" id="1389932"/>
    <lineage>
        <taxon>Bacteria</taxon>
        <taxon>Pseudomonadati</taxon>
        <taxon>Pseudomonadota</taxon>
        <taxon>Betaproteobacteria</taxon>
        <taxon>Burkholderiales</taxon>
        <taxon>Alcaligenaceae</taxon>
        <taxon>Achromobacter</taxon>
    </lineage>
</organism>
<feature type="transmembrane region" description="Helical" evidence="4">
    <location>
        <begin position="331"/>
        <end position="352"/>
    </location>
</feature>
<dbReference type="InterPro" id="IPR011701">
    <property type="entry name" value="MFS"/>
</dbReference>
<evidence type="ECO:0000313" key="6">
    <source>
        <dbReference type="EMBL" id="PND34076.1"/>
    </source>
</evidence>
<name>A0A2N8KKV7_9BURK</name>
<dbReference type="PROSITE" id="PS50850">
    <property type="entry name" value="MFS"/>
    <property type="match status" value="1"/>
</dbReference>
<feature type="transmembrane region" description="Helical" evidence="4">
    <location>
        <begin position="55"/>
        <end position="75"/>
    </location>
</feature>
<feature type="transmembrane region" description="Helical" evidence="4">
    <location>
        <begin position="112"/>
        <end position="135"/>
    </location>
</feature>
<comment type="caution">
    <text evidence="6">The sequence shown here is derived from an EMBL/GenBank/DDBJ whole genome shotgun (WGS) entry which is preliminary data.</text>
</comment>
<evidence type="ECO:0000256" key="4">
    <source>
        <dbReference type="SAM" id="Phobius"/>
    </source>
</evidence>
<evidence type="ECO:0000256" key="2">
    <source>
        <dbReference type="ARBA" id="ARBA00022989"/>
    </source>
</evidence>
<proteinExistence type="predicted"/>
<dbReference type="InterPro" id="IPR020846">
    <property type="entry name" value="MFS_dom"/>
</dbReference>
<dbReference type="PANTHER" id="PTHR11360:SF290">
    <property type="entry name" value="MONOCARBOXYLATE MFS PERMEASE"/>
    <property type="match status" value="1"/>
</dbReference>
<keyword evidence="2 4" id="KW-1133">Transmembrane helix</keyword>
<feature type="transmembrane region" description="Helical" evidence="4">
    <location>
        <begin position="17"/>
        <end position="35"/>
    </location>
</feature>
<protein>
    <submittedName>
        <fullName evidence="6">MFS transporter</fullName>
    </submittedName>
</protein>
<dbReference type="AlphaFoldDB" id="A0A2N8KKV7"/>
<dbReference type="SUPFAM" id="SSF103473">
    <property type="entry name" value="MFS general substrate transporter"/>
    <property type="match status" value="1"/>
</dbReference>
<dbReference type="EMBL" id="POQS01000002">
    <property type="protein sequence ID" value="PND34076.1"/>
    <property type="molecule type" value="Genomic_DNA"/>
</dbReference>
<evidence type="ECO:0000256" key="3">
    <source>
        <dbReference type="ARBA" id="ARBA00023136"/>
    </source>
</evidence>
<feature type="transmembrane region" description="Helical" evidence="4">
    <location>
        <begin position="87"/>
        <end position="106"/>
    </location>
</feature>
<feature type="transmembrane region" description="Helical" evidence="4">
    <location>
        <begin position="396"/>
        <end position="417"/>
    </location>
</feature>
<dbReference type="Gene3D" id="1.20.1250.20">
    <property type="entry name" value="MFS general substrate transporter like domains"/>
    <property type="match status" value="2"/>
</dbReference>
<dbReference type="InterPro" id="IPR050327">
    <property type="entry name" value="Proton-linked_MCT"/>
</dbReference>
<feature type="domain" description="Major facilitator superfamily (MFS) profile" evidence="5">
    <location>
        <begin position="17"/>
        <end position="422"/>
    </location>
</feature>
<feature type="transmembrane region" description="Helical" evidence="4">
    <location>
        <begin position="242"/>
        <end position="266"/>
    </location>
</feature>